<dbReference type="EMBL" id="SRRZ01000057">
    <property type="protein sequence ID" value="NQE35526.1"/>
    <property type="molecule type" value="Genomic_DNA"/>
</dbReference>
<evidence type="ECO:0000313" key="3">
    <source>
        <dbReference type="Proteomes" id="UP000702425"/>
    </source>
</evidence>
<name>A0ABX2CYZ8_9CYAN</name>
<evidence type="ECO:0000256" key="1">
    <source>
        <dbReference type="SAM" id="Phobius"/>
    </source>
</evidence>
<keyword evidence="3" id="KW-1185">Reference proteome</keyword>
<organism evidence="2 3">
    <name type="scientific">Microcoleus asticus IPMA8</name>
    <dbReference type="NCBI Taxonomy" id="2563858"/>
    <lineage>
        <taxon>Bacteria</taxon>
        <taxon>Bacillati</taxon>
        <taxon>Cyanobacteriota</taxon>
        <taxon>Cyanophyceae</taxon>
        <taxon>Oscillatoriophycideae</taxon>
        <taxon>Oscillatoriales</taxon>
        <taxon>Microcoleaceae</taxon>
        <taxon>Microcoleus</taxon>
        <taxon>Microcoleus asticus</taxon>
    </lineage>
</organism>
<dbReference type="Proteomes" id="UP000702425">
    <property type="component" value="Unassembled WGS sequence"/>
</dbReference>
<sequence>MGALKNPNPFKIIAFMTCPGLTVSLILIPTSVLTSSTNSISSIIPATIPKWSKFTMFIASEGFFMVFRVGLLEKLIIS</sequence>
<reference evidence="2 3" key="1">
    <citation type="journal article" date="2020" name="Sci. Rep.">
        <title>A novel cyanobacterial geosmin producer, revising GeoA distribution and dispersion patterns in Bacteria.</title>
        <authorList>
            <person name="Churro C."/>
            <person name="Semedo-Aguiar A.P."/>
            <person name="Silva A.D."/>
            <person name="Pereira-Leal J.B."/>
            <person name="Leite R.B."/>
        </authorList>
    </citation>
    <scope>NUCLEOTIDE SEQUENCE [LARGE SCALE GENOMIC DNA]</scope>
    <source>
        <strain evidence="2 3">IPMA8</strain>
    </source>
</reference>
<proteinExistence type="predicted"/>
<keyword evidence="1" id="KW-0472">Membrane</keyword>
<evidence type="ECO:0000313" key="2">
    <source>
        <dbReference type="EMBL" id="NQE35526.1"/>
    </source>
</evidence>
<keyword evidence="1" id="KW-1133">Transmembrane helix</keyword>
<gene>
    <name evidence="2" type="ORF">E5S67_03261</name>
</gene>
<feature type="transmembrane region" description="Helical" evidence="1">
    <location>
        <begin position="12"/>
        <end position="34"/>
    </location>
</feature>
<feature type="transmembrane region" description="Helical" evidence="1">
    <location>
        <begin position="54"/>
        <end position="72"/>
    </location>
</feature>
<protein>
    <submittedName>
        <fullName evidence="2">Uncharacterized protein</fullName>
    </submittedName>
</protein>
<accession>A0ABX2CYZ8</accession>
<keyword evidence="1" id="KW-0812">Transmembrane</keyword>
<comment type="caution">
    <text evidence="2">The sequence shown here is derived from an EMBL/GenBank/DDBJ whole genome shotgun (WGS) entry which is preliminary data.</text>
</comment>